<reference evidence="1 2" key="1">
    <citation type="submission" date="2023-07" db="EMBL/GenBank/DDBJ databases">
        <title>Sorghum-associated microbial communities from plants grown in Nebraska, USA.</title>
        <authorList>
            <person name="Schachtman D."/>
        </authorList>
    </citation>
    <scope>NUCLEOTIDE SEQUENCE [LARGE SCALE GENOMIC DNA]</scope>
    <source>
        <strain evidence="1 2">BE190</strain>
    </source>
</reference>
<evidence type="ECO:0000313" key="1">
    <source>
        <dbReference type="EMBL" id="MDR7088874.1"/>
    </source>
</evidence>
<keyword evidence="2" id="KW-1185">Reference proteome</keyword>
<dbReference type="EMBL" id="JAVDVX010000001">
    <property type="protein sequence ID" value="MDR7088874.1"/>
    <property type="molecule type" value="Genomic_DNA"/>
</dbReference>
<dbReference type="Proteomes" id="UP001253595">
    <property type="component" value="Unassembled WGS sequence"/>
</dbReference>
<protein>
    <recommendedName>
        <fullName evidence="3">DUF3019 domain-containing protein</fullName>
    </recommendedName>
</protein>
<proteinExistence type="predicted"/>
<dbReference type="InterPro" id="IPR021559">
    <property type="entry name" value="DUF3019"/>
</dbReference>
<sequence>MGGCTISDGDLLSARAITLLTVFLFLAVLLQGSYALADNLSQASSSSLPLIQFSIKPRLCVLNAGEEMCRDELEVKWISAQARSLCLYQTDKTEPLRCWQDATKGEYQFELTASVSTDFQLRELDSSTSLSDQRFQVVYNEKKYRKARRNPWSFF</sequence>
<dbReference type="Pfam" id="PF11456">
    <property type="entry name" value="DUF3019"/>
    <property type="match status" value="1"/>
</dbReference>
<name>A0ABU1UUK7_9GAMM</name>
<evidence type="ECO:0000313" key="2">
    <source>
        <dbReference type="Proteomes" id="UP001253595"/>
    </source>
</evidence>
<accession>A0ABU1UUK7</accession>
<organism evidence="1 2">
    <name type="scientific">Cellvibrio fibrivorans</name>
    <dbReference type="NCBI Taxonomy" id="126350"/>
    <lineage>
        <taxon>Bacteria</taxon>
        <taxon>Pseudomonadati</taxon>
        <taxon>Pseudomonadota</taxon>
        <taxon>Gammaproteobacteria</taxon>
        <taxon>Cellvibrionales</taxon>
        <taxon>Cellvibrionaceae</taxon>
        <taxon>Cellvibrio</taxon>
    </lineage>
</organism>
<gene>
    <name evidence="1" type="ORF">J2X05_000877</name>
</gene>
<dbReference type="RefSeq" id="WP_310069092.1">
    <property type="nucleotide sequence ID" value="NZ_JAVDVX010000001.1"/>
</dbReference>
<comment type="caution">
    <text evidence="1">The sequence shown here is derived from an EMBL/GenBank/DDBJ whole genome shotgun (WGS) entry which is preliminary data.</text>
</comment>
<evidence type="ECO:0008006" key="3">
    <source>
        <dbReference type="Google" id="ProtNLM"/>
    </source>
</evidence>